<dbReference type="InterPro" id="IPR013103">
    <property type="entry name" value="RVT_2"/>
</dbReference>
<dbReference type="EMBL" id="BQNB010014676">
    <property type="protein sequence ID" value="GJT31094.1"/>
    <property type="molecule type" value="Genomic_DNA"/>
</dbReference>
<proteinExistence type="predicted"/>
<evidence type="ECO:0000259" key="3">
    <source>
        <dbReference type="Pfam" id="PF25597"/>
    </source>
</evidence>
<gene>
    <name evidence="4" type="ORF">Tco_0911369</name>
</gene>
<comment type="caution">
    <text evidence="4">The sequence shown here is derived from an EMBL/GenBank/DDBJ whole genome shotgun (WGS) entry which is preliminary data.</text>
</comment>
<feature type="domain" description="Reverse transcriptase Ty1/copia-type" evidence="2">
    <location>
        <begin position="222"/>
        <end position="260"/>
    </location>
</feature>
<dbReference type="Proteomes" id="UP001151760">
    <property type="component" value="Unassembled WGS sequence"/>
</dbReference>
<dbReference type="Pfam" id="PF07727">
    <property type="entry name" value="RVT_2"/>
    <property type="match status" value="1"/>
</dbReference>
<evidence type="ECO:0000256" key="1">
    <source>
        <dbReference type="SAM" id="MobiDB-lite"/>
    </source>
</evidence>
<dbReference type="InterPro" id="IPR057670">
    <property type="entry name" value="SH3_retrovirus"/>
</dbReference>
<organism evidence="4 5">
    <name type="scientific">Tanacetum coccineum</name>
    <dbReference type="NCBI Taxonomy" id="301880"/>
    <lineage>
        <taxon>Eukaryota</taxon>
        <taxon>Viridiplantae</taxon>
        <taxon>Streptophyta</taxon>
        <taxon>Embryophyta</taxon>
        <taxon>Tracheophyta</taxon>
        <taxon>Spermatophyta</taxon>
        <taxon>Magnoliopsida</taxon>
        <taxon>eudicotyledons</taxon>
        <taxon>Gunneridae</taxon>
        <taxon>Pentapetalae</taxon>
        <taxon>asterids</taxon>
        <taxon>campanulids</taxon>
        <taxon>Asterales</taxon>
        <taxon>Asteraceae</taxon>
        <taxon>Asteroideae</taxon>
        <taxon>Anthemideae</taxon>
        <taxon>Anthemidinae</taxon>
        <taxon>Tanacetum</taxon>
    </lineage>
</organism>
<feature type="domain" description="Retroviral polymerase SH3-like" evidence="3">
    <location>
        <begin position="6"/>
        <end position="62"/>
    </location>
</feature>
<feature type="compositionally biased region" description="Basic and acidic residues" evidence="1">
    <location>
        <begin position="97"/>
        <end position="107"/>
    </location>
</feature>
<evidence type="ECO:0000313" key="5">
    <source>
        <dbReference type="Proteomes" id="UP001151760"/>
    </source>
</evidence>
<name>A0ABQ5D1U4_9ASTR</name>
<evidence type="ECO:0000313" key="4">
    <source>
        <dbReference type="EMBL" id="GJT31094.1"/>
    </source>
</evidence>
<reference evidence="4" key="2">
    <citation type="submission" date="2022-01" db="EMBL/GenBank/DDBJ databases">
        <authorList>
            <person name="Yamashiro T."/>
            <person name="Shiraishi A."/>
            <person name="Satake H."/>
            <person name="Nakayama K."/>
        </authorList>
    </citation>
    <scope>NUCLEOTIDE SEQUENCE</scope>
</reference>
<dbReference type="Pfam" id="PF25597">
    <property type="entry name" value="SH3_retrovirus"/>
    <property type="match status" value="1"/>
</dbReference>
<accession>A0ABQ5D1U4</accession>
<feature type="region of interest" description="Disordered" evidence="1">
    <location>
        <begin position="89"/>
        <end position="116"/>
    </location>
</feature>
<protein>
    <submittedName>
        <fullName evidence="4">Ribonuclease H-like domain-containing protein</fullName>
    </submittedName>
</protein>
<reference evidence="4" key="1">
    <citation type="journal article" date="2022" name="Int. J. Mol. Sci.">
        <title>Draft Genome of Tanacetum Coccineum: Genomic Comparison of Closely Related Tanacetum-Family Plants.</title>
        <authorList>
            <person name="Yamashiro T."/>
            <person name="Shiraishi A."/>
            <person name="Nakayama K."/>
            <person name="Satake H."/>
        </authorList>
    </citation>
    <scope>NUCLEOTIDE SEQUENCE</scope>
</reference>
<keyword evidence="5" id="KW-1185">Reference proteome</keyword>
<sequence length="414" mass="44691">MRPFGCLVTILNTLDPLGKFDGKADEGFLVGYSINSKAFRVFNTQTRKVEENPHINFLENKPNVAGSGPDWLFDIDLLRNSMNYEPVTTWNQTNKNAGERNGQEKEGGASNKESGQNVQDFRVELDNFLVLQKEGYATSTNNVSTVSPSISAVGQSFDNADDLLTNPLMPNLEDTTDLLNTSIFSGAYDDEDEGAEADLNNLETTMNLNRSNAGGVAIVQIAEVRNKARPVAQGYTQEEGIDYDKVFSPVARIEAIRYLKGQSKLGLWASRISPFDLEVFSNSDYAGASLDRKSITGAAEAVYEEWDDRVGRAPTTAASLDTGQASGGSPRCQEAIGGSIAHTRSEKVLIQSYDSPLLRVNTLGSDKGDVSTAGAAITTTGASISTASPPRVSTAEDIITAETLVYIRRSATKD</sequence>
<evidence type="ECO:0000259" key="2">
    <source>
        <dbReference type="Pfam" id="PF07727"/>
    </source>
</evidence>